<comment type="caution">
    <text evidence="1">The sequence shown here is derived from an EMBL/GenBank/DDBJ whole genome shotgun (WGS) entry which is preliminary data.</text>
</comment>
<evidence type="ECO:0008006" key="3">
    <source>
        <dbReference type="Google" id="ProtNLM"/>
    </source>
</evidence>
<name>A0A1G2KXB9_9BACT</name>
<dbReference type="EMBL" id="MHQM01000018">
    <property type="protein sequence ID" value="OHA03854.1"/>
    <property type="molecule type" value="Genomic_DNA"/>
</dbReference>
<evidence type="ECO:0000313" key="2">
    <source>
        <dbReference type="Proteomes" id="UP000178510"/>
    </source>
</evidence>
<dbReference type="Gene3D" id="3.30.428.10">
    <property type="entry name" value="HIT-like"/>
    <property type="match status" value="1"/>
</dbReference>
<dbReference type="SUPFAM" id="SSF54197">
    <property type="entry name" value="HIT-like"/>
    <property type="match status" value="1"/>
</dbReference>
<sequence length="148" mass="16952">MRKAFVNLKNAFRPNSTYKDVIHKIRQDSVCPFCPKYLKQYHKKPIIKTGRFWLLTDNMYPYAGARHHLLLIHKKHIERFAEISPAAWQELERLVAFVVKKRAIKGAALIMRFGDTSYTGASVSHLHANIIAGPGGAKKHDPIMFRVG</sequence>
<dbReference type="Proteomes" id="UP000178510">
    <property type="component" value="Unassembled WGS sequence"/>
</dbReference>
<proteinExistence type="predicted"/>
<reference evidence="1 2" key="1">
    <citation type="journal article" date="2016" name="Nat. Commun.">
        <title>Thousands of microbial genomes shed light on interconnected biogeochemical processes in an aquifer system.</title>
        <authorList>
            <person name="Anantharaman K."/>
            <person name="Brown C.T."/>
            <person name="Hug L.A."/>
            <person name="Sharon I."/>
            <person name="Castelle C.J."/>
            <person name="Probst A.J."/>
            <person name="Thomas B.C."/>
            <person name="Singh A."/>
            <person name="Wilkins M.J."/>
            <person name="Karaoz U."/>
            <person name="Brodie E.L."/>
            <person name="Williams K.H."/>
            <person name="Hubbard S.S."/>
            <person name="Banfield J.F."/>
        </authorList>
    </citation>
    <scope>NUCLEOTIDE SEQUENCE [LARGE SCALE GENOMIC DNA]</scope>
</reference>
<evidence type="ECO:0000313" key="1">
    <source>
        <dbReference type="EMBL" id="OHA03854.1"/>
    </source>
</evidence>
<dbReference type="InterPro" id="IPR036265">
    <property type="entry name" value="HIT-like_sf"/>
</dbReference>
<organism evidence="1 2">
    <name type="scientific">Candidatus Sungbacteria bacterium RIFCSPHIGHO2_02_FULL_52_23</name>
    <dbReference type="NCBI Taxonomy" id="1802274"/>
    <lineage>
        <taxon>Bacteria</taxon>
        <taxon>Candidatus Sungiibacteriota</taxon>
    </lineage>
</organism>
<dbReference type="Pfam" id="PF11969">
    <property type="entry name" value="DcpS_C"/>
    <property type="match status" value="1"/>
</dbReference>
<accession>A0A1G2KXB9</accession>
<gene>
    <name evidence="1" type="ORF">A3J58_02355</name>
</gene>
<dbReference type="STRING" id="1802274.A3J58_02355"/>
<dbReference type="AlphaFoldDB" id="A0A1G2KXB9"/>
<protein>
    <recommendedName>
        <fullName evidence="3">HIT domain-containing protein</fullName>
    </recommendedName>
</protein>